<comment type="subcellular location">
    <subcellularLocation>
        <location evidence="1">Nucleus</location>
    </subcellularLocation>
</comment>
<dbReference type="PANTHER" id="PTHR31313">
    <property type="entry name" value="TY1 ENHANCER ACTIVATOR"/>
    <property type="match status" value="1"/>
</dbReference>
<feature type="compositionally biased region" description="Acidic residues" evidence="9">
    <location>
        <begin position="711"/>
        <end position="721"/>
    </location>
</feature>
<dbReference type="InterPro" id="IPR007219">
    <property type="entry name" value="XnlR_reg_dom"/>
</dbReference>
<evidence type="ECO:0000313" key="12">
    <source>
        <dbReference type="Proteomes" id="UP000799772"/>
    </source>
</evidence>
<dbReference type="PROSITE" id="PS50048">
    <property type="entry name" value="ZN2_CY6_FUNGAL_2"/>
    <property type="match status" value="1"/>
</dbReference>
<dbReference type="SUPFAM" id="SSF57701">
    <property type="entry name" value="Zn2/Cys6 DNA-binding domain"/>
    <property type="match status" value="1"/>
</dbReference>
<protein>
    <recommendedName>
        <fullName evidence="10">Zn(2)-C6 fungal-type domain-containing protein</fullName>
    </recommendedName>
</protein>
<keyword evidence="7" id="KW-0539">Nucleus</keyword>
<dbReference type="SMART" id="SM00906">
    <property type="entry name" value="Fungal_trans"/>
    <property type="match status" value="1"/>
</dbReference>
<reference evidence="11" key="1">
    <citation type="journal article" date="2020" name="Stud. Mycol.">
        <title>101 Dothideomycetes genomes: a test case for predicting lifestyles and emergence of pathogens.</title>
        <authorList>
            <person name="Haridas S."/>
            <person name="Albert R."/>
            <person name="Binder M."/>
            <person name="Bloem J."/>
            <person name="Labutti K."/>
            <person name="Salamov A."/>
            <person name="Andreopoulos B."/>
            <person name="Baker S."/>
            <person name="Barry K."/>
            <person name="Bills G."/>
            <person name="Bluhm B."/>
            <person name="Cannon C."/>
            <person name="Castanera R."/>
            <person name="Culley D."/>
            <person name="Daum C."/>
            <person name="Ezra D."/>
            <person name="Gonzalez J."/>
            <person name="Henrissat B."/>
            <person name="Kuo A."/>
            <person name="Liang C."/>
            <person name="Lipzen A."/>
            <person name="Lutzoni F."/>
            <person name="Magnuson J."/>
            <person name="Mondo S."/>
            <person name="Nolan M."/>
            <person name="Ohm R."/>
            <person name="Pangilinan J."/>
            <person name="Park H.-J."/>
            <person name="Ramirez L."/>
            <person name="Alfaro M."/>
            <person name="Sun H."/>
            <person name="Tritt A."/>
            <person name="Yoshinaga Y."/>
            <person name="Zwiers L.-H."/>
            <person name="Turgeon B."/>
            <person name="Goodwin S."/>
            <person name="Spatafora J."/>
            <person name="Crous P."/>
            <person name="Grigoriev I."/>
        </authorList>
    </citation>
    <scope>NUCLEOTIDE SEQUENCE</scope>
    <source>
        <strain evidence="11">CBS 133067</strain>
    </source>
</reference>
<dbReference type="GO" id="GO:0000981">
    <property type="term" value="F:DNA-binding transcription factor activity, RNA polymerase II-specific"/>
    <property type="evidence" value="ECO:0007669"/>
    <property type="project" value="InterPro"/>
</dbReference>
<dbReference type="GO" id="GO:0005634">
    <property type="term" value="C:nucleus"/>
    <property type="evidence" value="ECO:0007669"/>
    <property type="project" value="UniProtKB-SubCell"/>
</dbReference>
<dbReference type="SMART" id="SM00066">
    <property type="entry name" value="GAL4"/>
    <property type="match status" value="1"/>
</dbReference>
<dbReference type="PROSITE" id="PS00463">
    <property type="entry name" value="ZN2_CY6_FUNGAL_1"/>
    <property type="match status" value="1"/>
</dbReference>
<accession>A0A9P4IHL3</accession>
<evidence type="ECO:0000256" key="3">
    <source>
        <dbReference type="ARBA" id="ARBA00022833"/>
    </source>
</evidence>
<dbReference type="CDD" id="cd12148">
    <property type="entry name" value="fungal_TF_MHR"/>
    <property type="match status" value="1"/>
</dbReference>
<evidence type="ECO:0000256" key="4">
    <source>
        <dbReference type="ARBA" id="ARBA00023015"/>
    </source>
</evidence>
<gene>
    <name evidence="11" type="ORF">NA57DRAFT_56266</name>
</gene>
<evidence type="ECO:0000313" key="11">
    <source>
        <dbReference type="EMBL" id="KAF2098612.1"/>
    </source>
</evidence>
<dbReference type="Pfam" id="PF04082">
    <property type="entry name" value="Fungal_trans"/>
    <property type="match status" value="1"/>
</dbReference>
<evidence type="ECO:0000259" key="10">
    <source>
        <dbReference type="PROSITE" id="PS50048"/>
    </source>
</evidence>
<keyword evidence="8" id="KW-0175">Coiled coil</keyword>
<name>A0A9P4IHL3_9PEZI</name>
<proteinExistence type="predicted"/>
<dbReference type="GO" id="GO:0006351">
    <property type="term" value="P:DNA-templated transcription"/>
    <property type="evidence" value="ECO:0007669"/>
    <property type="project" value="InterPro"/>
</dbReference>
<dbReference type="OrthoDB" id="2162761at2759"/>
<keyword evidence="5" id="KW-0238">DNA-binding</keyword>
<dbReference type="GO" id="GO:0008270">
    <property type="term" value="F:zinc ion binding"/>
    <property type="evidence" value="ECO:0007669"/>
    <property type="project" value="InterPro"/>
</dbReference>
<organism evidence="11 12">
    <name type="scientific">Rhizodiscina lignyota</name>
    <dbReference type="NCBI Taxonomy" id="1504668"/>
    <lineage>
        <taxon>Eukaryota</taxon>
        <taxon>Fungi</taxon>
        <taxon>Dikarya</taxon>
        <taxon>Ascomycota</taxon>
        <taxon>Pezizomycotina</taxon>
        <taxon>Dothideomycetes</taxon>
        <taxon>Pleosporomycetidae</taxon>
        <taxon>Aulographales</taxon>
        <taxon>Rhizodiscinaceae</taxon>
        <taxon>Rhizodiscina</taxon>
    </lineage>
</organism>
<feature type="domain" description="Zn(2)-C6 fungal-type" evidence="10">
    <location>
        <begin position="47"/>
        <end position="77"/>
    </location>
</feature>
<evidence type="ECO:0000256" key="9">
    <source>
        <dbReference type="SAM" id="MobiDB-lite"/>
    </source>
</evidence>
<keyword evidence="6" id="KW-0804">Transcription</keyword>
<evidence type="ECO:0000256" key="5">
    <source>
        <dbReference type="ARBA" id="ARBA00023125"/>
    </source>
</evidence>
<keyword evidence="4" id="KW-0805">Transcription regulation</keyword>
<dbReference type="Pfam" id="PF00172">
    <property type="entry name" value="Zn_clus"/>
    <property type="match status" value="1"/>
</dbReference>
<dbReference type="InterPro" id="IPR036864">
    <property type="entry name" value="Zn2-C6_fun-type_DNA-bd_sf"/>
</dbReference>
<dbReference type="PANTHER" id="PTHR31313:SF81">
    <property type="entry name" value="TY1 ENHANCER ACTIVATOR"/>
    <property type="match status" value="1"/>
</dbReference>
<evidence type="ECO:0000256" key="6">
    <source>
        <dbReference type="ARBA" id="ARBA00023163"/>
    </source>
</evidence>
<dbReference type="Proteomes" id="UP000799772">
    <property type="component" value="Unassembled WGS sequence"/>
</dbReference>
<sequence length="749" mass="83438">MSRPILPVPSLNKSPRSGSGSPLPPNAPGGDQQKRQYTKRGAISKIACRSCRRRKTKCNSQRPTCSNCAGRAEHCIYDYDESDRSLTFLRENVENLAEERTALESMLRTLQTDSEDAASEIFRRLRTGTDLYTLAHQVHASKALTEVGAAASSGSPSSTLSRLDQYEQLVRAITFSTPTELEEIAFRLVKSTGSHNALPPSADPERSETPRLHTYQRWTSITHDEGFIEHLFLIYFSWQHTFFQNFPEELFRADYASGQTAYCSSLLVNSICAAGCLLSRKPEARQNPEDFSTAGVHFYSAALAELGEFRRPSICRVAALALLAHFEGARGHLRTMWDFTGRSGRMALDLSLHLRESKLDGADDGGETTYEEANMHTFWGCFIADQVTSFTFGRLPQIPINSVTTRRPSIDREVDARTWIAYYDSSEGVSPGGCSTTFKEVISLCVIVNSTLTMFFNPARTISGTLLLTEYNKYLKWKYALPKILTPTGRAPPHILCAHLLWHAAVLLLFRPFLKAKVIESEVVPQDICRQSANAISELFANHRSYYDLTGIYAFQIQCLLTACTIHIIHIPAIASTEHFIDACNNLHDMVDRSKWAKSSLDEIKRLVRKWNRVLPGDAEVALYRDEQRSPSLDTLPSIIGNLQAPSKGIATSSTPMDVPELPEKRAASTLPAQAIQMTKRPRVAEARTPQLFAPSESQPAPLPGPMPDGLDPDFDDEDMTLEFPGLDFSKDDMFNPFMGFEGGFTEPG</sequence>
<dbReference type="GO" id="GO:0003677">
    <property type="term" value="F:DNA binding"/>
    <property type="evidence" value="ECO:0007669"/>
    <property type="project" value="UniProtKB-KW"/>
</dbReference>
<dbReference type="AlphaFoldDB" id="A0A9P4IHL3"/>
<dbReference type="InterPro" id="IPR051615">
    <property type="entry name" value="Transcr_Regulatory_Elem"/>
</dbReference>
<comment type="caution">
    <text evidence="11">The sequence shown here is derived from an EMBL/GenBank/DDBJ whole genome shotgun (WGS) entry which is preliminary data.</text>
</comment>
<dbReference type="Gene3D" id="4.10.240.10">
    <property type="entry name" value="Zn(2)-C6 fungal-type DNA-binding domain"/>
    <property type="match status" value="1"/>
</dbReference>
<feature type="coiled-coil region" evidence="8">
    <location>
        <begin position="79"/>
        <end position="113"/>
    </location>
</feature>
<dbReference type="CDD" id="cd00067">
    <property type="entry name" value="GAL4"/>
    <property type="match status" value="1"/>
</dbReference>
<evidence type="ECO:0000256" key="7">
    <source>
        <dbReference type="ARBA" id="ARBA00023242"/>
    </source>
</evidence>
<feature type="region of interest" description="Disordered" evidence="9">
    <location>
        <begin position="1"/>
        <end position="39"/>
    </location>
</feature>
<evidence type="ECO:0000256" key="2">
    <source>
        <dbReference type="ARBA" id="ARBA00022723"/>
    </source>
</evidence>
<dbReference type="InterPro" id="IPR001138">
    <property type="entry name" value="Zn2Cys6_DnaBD"/>
</dbReference>
<evidence type="ECO:0000256" key="8">
    <source>
        <dbReference type="SAM" id="Coils"/>
    </source>
</evidence>
<dbReference type="EMBL" id="ML978126">
    <property type="protein sequence ID" value="KAF2098612.1"/>
    <property type="molecule type" value="Genomic_DNA"/>
</dbReference>
<keyword evidence="12" id="KW-1185">Reference proteome</keyword>
<feature type="region of interest" description="Disordered" evidence="9">
    <location>
        <begin position="693"/>
        <end position="728"/>
    </location>
</feature>
<keyword evidence="2" id="KW-0479">Metal-binding</keyword>
<keyword evidence="3" id="KW-0862">Zinc</keyword>
<evidence type="ECO:0000256" key="1">
    <source>
        <dbReference type="ARBA" id="ARBA00004123"/>
    </source>
</evidence>